<evidence type="ECO:0000256" key="3">
    <source>
        <dbReference type="ARBA" id="ARBA00022989"/>
    </source>
</evidence>
<evidence type="ECO:0000256" key="2">
    <source>
        <dbReference type="ARBA" id="ARBA00022692"/>
    </source>
</evidence>
<dbReference type="PANTHER" id="PTHR24028">
    <property type="entry name" value="CADHERIN-87A"/>
    <property type="match status" value="1"/>
</dbReference>
<accession>A0AAN8KZK7</accession>
<dbReference type="InterPro" id="IPR002126">
    <property type="entry name" value="Cadherin-like_dom"/>
</dbReference>
<feature type="domain" description="Cadherin" evidence="7">
    <location>
        <begin position="49"/>
        <end position="107"/>
    </location>
</feature>
<dbReference type="Pfam" id="PF00028">
    <property type="entry name" value="Cadherin"/>
    <property type="match status" value="2"/>
</dbReference>
<dbReference type="SMART" id="SM00112">
    <property type="entry name" value="CA"/>
    <property type="match status" value="2"/>
</dbReference>
<organism evidence="8 9">
    <name type="scientific">Coregonus suidteri</name>
    <dbReference type="NCBI Taxonomy" id="861788"/>
    <lineage>
        <taxon>Eukaryota</taxon>
        <taxon>Metazoa</taxon>
        <taxon>Chordata</taxon>
        <taxon>Craniata</taxon>
        <taxon>Vertebrata</taxon>
        <taxon>Euteleostomi</taxon>
        <taxon>Actinopterygii</taxon>
        <taxon>Neopterygii</taxon>
        <taxon>Teleostei</taxon>
        <taxon>Protacanthopterygii</taxon>
        <taxon>Salmoniformes</taxon>
        <taxon>Salmonidae</taxon>
        <taxon>Coregoninae</taxon>
        <taxon>Coregonus</taxon>
    </lineage>
</organism>
<comment type="caution">
    <text evidence="8">The sequence shown here is derived from an EMBL/GenBank/DDBJ whole genome shotgun (WGS) entry which is preliminary data.</text>
</comment>
<evidence type="ECO:0000259" key="7">
    <source>
        <dbReference type="PROSITE" id="PS50268"/>
    </source>
</evidence>
<protein>
    <recommendedName>
        <fullName evidence="7">Cadherin domain-containing protein</fullName>
    </recommendedName>
</protein>
<dbReference type="PROSITE" id="PS50268">
    <property type="entry name" value="CADHERIN_2"/>
    <property type="match status" value="2"/>
</dbReference>
<dbReference type="Gene3D" id="2.60.40.60">
    <property type="entry name" value="Cadherins"/>
    <property type="match status" value="2"/>
</dbReference>
<dbReference type="CDD" id="cd11304">
    <property type="entry name" value="Cadherin_repeat"/>
    <property type="match status" value="2"/>
</dbReference>
<keyword evidence="2" id="KW-0812">Transmembrane</keyword>
<comment type="subcellular location">
    <subcellularLocation>
        <location evidence="1">Membrane</location>
        <topology evidence="1">Single-pass membrane protein</topology>
    </subcellularLocation>
</comment>
<dbReference type="AlphaFoldDB" id="A0AAN8KZK7"/>
<dbReference type="InterPro" id="IPR050174">
    <property type="entry name" value="Protocadherin/Cadherin-CA"/>
</dbReference>
<reference evidence="8 9" key="1">
    <citation type="submission" date="2021-04" db="EMBL/GenBank/DDBJ databases">
        <authorList>
            <person name="De Guttry C."/>
            <person name="Zahm M."/>
            <person name="Klopp C."/>
            <person name="Cabau C."/>
            <person name="Louis A."/>
            <person name="Berthelot C."/>
            <person name="Parey E."/>
            <person name="Roest Crollius H."/>
            <person name="Montfort J."/>
            <person name="Robinson-Rechavi M."/>
            <person name="Bucao C."/>
            <person name="Bouchez O."/>
            <person name="Gislard M."/>
            <person name="Lluch J."/>
            <person name="Milhes M."/>
            <person name="Lampietro C."/>
            <person name="Lopez Roques C."/>
            <person name="Donnadieu C."/>
            <person name="Braasch I."/>
            <person name="Desvignes T."/>
            <person name="Postlethwait J."/>
            <person name="Bobe J."/>
            <person name="Wedekind C."/>
            <person name="Guiguen Y."/>
        </authorList>
    </citation>
    <scope>NUCLEOTIDE SEQUENCE [LARGE SCALE GENOMIC DNA]</scope>
    <source>
        <strain evidence="8">Cs_M1</strain>
        <tissue evidence="8">Blood</tissue>
    </source>
</reference>
<feature type="domain" description="Cadherin" evidence="7">
    <location>
        <begin position="108"/>
        <end position="193"/>
    </location>
</feature>
<evidence type="ECO:0000256" key="6">
    <source>
        <dbReference type="PROSITE-ProRule" id="PRU00043"/>
    </source>
</evidence>
<dbReference type="GO" id="GO:0007156">
    <property type="term" value="P:homophilic cell adhesion via plasma membrane adhesion molecules"/>
    <property type="evidence" value="ECO:0007669"/>
    <property type="project" value="InterPro"/>
</dbReference>
<dbReference type="PANTHER" id="PTHR24028:SF328">
    <property type="entry name" value="CADHERIN-3"/>
    <property type="match status" value="1"/>
</dbReference>
<dbReference type="GO" id="GO:0005509">
    <property type="term" value="F:calcium ion binding"/>
    <property type="evidence" value="ECO:0007669"/>
    <property type="project" value="UniProtKB-UniRule"/>
</dbReference>
<proteinExistence type="predicted"/>
<evidence type="ECO:0000313" key="9">
    <source>
        <dbReference type="Proteomes" id="UP001356427"/>
    </source>
</evidence>
<name>A0AAN8KZK7_9TELE</name>
<dbReference type="SUPFAM" id="SSF49313">
    <property type="entry name" value="Cadherin-like"/>
    <property type="match status" value="2"/>
</dbReference>
<dbReference type="FunFam" id="2.60.40.60:FF:000050">
    <property type="entry name" value="protocadherin-15 isoform X1"/>
    <property type="match status" value="1"/>
</dbReference>
<dbReference type="PRINTS" id="PR00205">
    <property type="entry name" value="CADHERIN"/>
</dbReference>
<keyword evidence="4" id="KW-0472">Membrane</keyword>
<dbReference type="EMBL" id="JAGTTL010000026">
    <property type="protein sequence ID" value="KAK6301892.1"/>
    <property type="molecule type" value="Genomic_DNA"/>
</dbReference>
<keyword evidence="6" id="KW-0106">Calcium</keyword>
<dbReference type="GO" id="GO:0005886">
    <property type="term" value="C:plasma membrane"/>
    <property type="evidence" value="ECO:0007669"/>
    <property type="project" value="TreeGrafter"/>
</dbReference>
<evidence type="ECO:0000313" key="8">
    <source>
        <dbReference type="EMBL" id="KAK6301892.1"/>
    </source>
</evidence>
<evidence type="ECO:0000256" key="1">
    <source>
        <dbReference type="ARBA" id="ARBA00004167"/>
    </source>
</evidence>
<dbReference type="InterPro" id="IPR015919">
    <property type="entry name" value="Cadherin-like_sf"/>
</dbReference>
<keyword evidence="9" id="KW-1185">Reference proteome</keyword>
<sequence>MGAIYREILANNLLPSVRALKMGRGWGFSMTTTRNTQPGQPRSGSVRGISRVNSNATISTAVPLDREVRGQYDLIVEAEDGAVEDPRRTTLTLSVTVLDVDDNSPVFSQLSYTVNLPENSPKKTVILQLTAKDADLDSNITFRIRTPEAKQLFDVNPVTGELSVLQTLDFETLAASDHTYTFMVEAHSGGSMPQAWPLSL</sequence>
<keyword evidence="3" id="KW-1133">Transmembrane helix</keyword>
<evidence type="ECO:0000256" key="5">
    <source>
        <dbReference type="ARBA" id="ARBA00023180"/>
    </source>
</evidence>
<evidence type="ECO:0000256" key="4">
    <source>
        <dbReference type="ARBA" id="ARBA00023136"/>
    </source>
</evidence>
<dbReference type="Proteomes" id="UP001356427">
    <property type="component" value="Unassembled WGS sequence"/>
</dbReference>
<gene>
    <name evidence="8" type="ORF">J4Q44_G00279450</name>
</gene>
<keyword evidence="5" id="KW-0325">Glycoprotein</keyword>